<proteinExistence type="predicted"/>
<evidence type="ECO:0000256" key="2">
    <source>
        <dbReference type="SAM" id="Phobius"/>
    </source>
</evidence>
<comment type="caution">
    <text evidence="3">The sequence shown here is derived from an EMBL/GenBank/DDBJ whole genome shotgun (WGS) entry which is preliminary data.</text>
</comment>
<dbReference type="PANTHER" id="PTHR11360:SF286">
    <property type="entry name" value="GH22266P"/>
    <property type="match status" value="1"/>
</dbReference>
<feature type="transmembrane region" description="Helical" evidence="2">
    <location>
        <begin position="254"/>
        <end position="279"/>
    </location>
</feature>
<dbReference type="SUPFAM" id="SSF103473">
    <property type="entry name" value="MFS general substrate transporter"/>
    <property type="match status" value="1"/>
</dbReference>
<dbReference type="EMBL" id="WJBH02000008">
    <property type="protein sequence ID" value="KAI9554049.1"/>
    <property type="molecule type" value="Genomic_DNA"/>
</dbReference>
<feature type="transmembrane region" description="Helical" evidence="2">
    <location>
        <begin position="12"/>
        <end position="37"/>
    </location>
</feature>
<keyword evidence="4" id="KW-1185">Reference proteome</keyword>
<feature type="region of interest" description="Disordered" evidence="1">
    <location>
        <begin position="156"/>
        <end position="179"/>
    </location>
</feature>
<organism evidence="3 4">
    <name type="scientific">Daphnia sinensis</name>
    <dbReference type="NCBI Taxonomy" id="1820382"/>
    <lineage>
        <taxon>Eukaryota</taxon>
        <taxon>Metazoa</taxon>
        <taxon>Ecdysozoa</taxon>
        <taxon>Arthropoda</taxon>
        <taxon>Crustacea</taxon>
        <taxon>Branchiopoda</taxon>
        <taxon>Diplostraca</taxon>
        <taxon>Cladocera</taxon>
        <taxon>Anomopoda</taxon>
        <taxon>Daphniidae</taxon>
        <taxon>Daphnia</taxon>
        <taxon>Daphnia similis group</taxon>
    </lineage>
</organism>
<dbReference type="Gene3D" id="1.20.1250.20">
    <property type="entry name" value="MFS general substrate transporter like domains"/>
    <property type="match status" value="1"/>
</dbReference>
<keyword evidence="2" id="KW-1133">Transmembrane helix</keyword>
<dbReference type="InterPro" id="IPR050327">
    <property type="entry name" value="Proton-linked_MCT"/>
</dbReference>
<accession>A0AAD5KKL3</accession>
<reference evidence="3 4" key="1">
    <citation type="submission" date="2022-05" db="EMBL/GenBank/DDBJ databases">
        <title>A multi-omics perspective on studying reproductive biology in Daphnia sinensis.</title>
        <authorList>
            <person name="Jia J."/>
        </authorList>
    </citation>
    <scope>NUCLEOTIDE SEQUENCE [LARGE SCALE GENOMIC DNA]</scope>
    <source>
        <strain evidence="3 4">WSL</strain>
    </source>
</reference>
<name>A0AAD5KKL3_9CRUS</name>
<dbReference type="GO" id="GO:0008028">
    <property type="term" value="F:monocarboxylic acid transmembrane transporter activity"/>
    <property type="evidence" value="ECO:0007669"/>
    <property type="project" value="TreeGrafter"/>
</dbReference>
<dbReference type="InterPro" id="IPR036259">
    <property type="entry name" value="MFS_trans_sf"/>
</dbReference>
<protein>
    <submittedName>
        <fullName evidence="3">Uncharacterized protein</fullName>
    </submittedName>
</protein>
<evidence type="ECO:0000313" key="3">
    <source>
        <dbReference type="EMBL" id="KAI9554049.1"/>
    </source>
</evidence>
<feature type="compositionally biased region" description="Polar residues" evidence="1">
    <location>
        <begin position="203"/>
        <end position="216"/>
    </location>
</feature>
<dbReference type="Proteomes" id="UP000820818">
    <property type="component" value="Linkage Group LG8"/>
</dbReference>
<gene>
    <name evidence="3" type="ORF">GHT06_019321</name>
</gene>
<feature type="transmembrane region" description="Helical" evidence="2">
    <location>
        <begin position="291"/>
        <end position="312"/>
    </location>
</feature>
<keyword evidence="2" id="KW-0472">Membrane</keyword>
<keyword evidence="2" id="KW-0812">Transmembrane</keyword>
<feature type="region of interest" description="Disordered" evidence="1">
    <location>
        <begin position="203"/>
        <end position="224"/>
    </location>
</feature>
<dbReference type="AlphaFoldDB" id="A0AAD5KKL3"/>
<sequence length="408" mass="45282">MIAKTTFSFMGLLIYYISQTLDSLFILQVLGMVFGVVDVLVTTPIVVEGGSAERRTLVTGIALCYSGAGALLFGPVIYFLNEKFPTAESFYYLVSKKLNGLSSNEDTFANAISFSLIEETYFCSETCFYLVCALFGWLYGLCCNLQHKKLQEDRPSKKVKWASRRTDQEQPGNGNQTLEDEYVAIPMADRPPDSNGIEEALQNQVQTEEQPATNDKSNSENMERENGIESIVKKSMLKRFTNYLRGIFLRFKSATFVAISIASFLQAFGLFVPIVHLPAHAISVGISKVEAVFLVSAIGLSSTIGRIFNGWLSDQPKTKIIDNESRLAAIPVDGQTITLTELQSKATPFFLSLQSRLHLFTTSVLSLTFKNEYSMNPAGKGVGQNAEQGVDYCRIWTKKVSSLLITER</sequence>
<feature type="transmembrane region" description="Helical" evidence="2">
    <location>
        <begin position="57"/>
        <end position="80"/>
    </location>
</feature>
<evidence type="ECO:0000313" key="4">
    <source>
        <dbReference type="Proteomes" id="UP000820818"/>
    </source>
</evidence>
<dbReference type="PANTHER" id="PTHR11360">
    <property type="entry name" value="MONOCARBOXYLATE TRANSPORTER"/>
    <property type="match status" value="1"/>
</dbReference>
<evidence type="ECO:0000256" key="1">
    <source>
        <dbReference type="SAM" id="MobiDB-lite"/>
    </source>
</evidence>